<accession>A0A438GEQ1</accession>
<organism evidence="1 2">
    <name type="scientific">Vitis vinifera</name>
    <name type="common">Grape</name>
    <dbReference type="NCBI Taxonomy" id="29760"/>
    <lineage>
        <taxon>Eukaryota</taxon>
        <taxon>Viridiplantae</taxon>
        <taxon>Streptophyta</taxon>
        <taxon>Embryophyta</taxon>
        <taxon>Tracheophyta</taxon>
        <taxon>Spermatophyta</taxon>
        <taxon>Magnoliopsida</taxon>
        <taxon>eudicotyledons</taxon>
        <taxon>Gunneridae</taxon>
        <taxon>Pentapetalae</taxon>
        <taxon>rosids</taxon>
        <taxon>Vitales</taxon>
        <taxon>Vitaceae</taxon>
        <taxon>Viteae</taxon>
        <taxon>Vitis</taxon>
    </lineage>
</organism>
<sequence length="263" mass="30458">MLNSPVRRLRYSQSCDPKQSLAWEVELEIYCTKGFFVETSNHRQVWGRGRKLVFEGNGRMVKFWKDLWCEDQMLKVAFPNLFWLAIKKDEWVFDAWEKGSSRHFNDWEMEEVEGLFRKTTSFDRSTAPSQEPLVSLSLEYYLEVLGSIEGQLQTQIARIGGKENRLSSHKNATVADLWGRGGGGGGCWEVSFRRSFQDWEQEEDKTTLDYVVNNFWFGLGVPGFSEKSSPRMEIQDTWKKKKSRLDAGSDLLIFSVFGESATK</sequence>
<protein>
    <submittedName>
        <fullName evidence="1">Uncharacterized protein</fullName>
    </submittedName>
</protein>
<dbReference type="PANTHER" id="PTHR36617">
    <property type="entry name" value="PROTEIN, PUTATIVE-RELATED"/>
    <property type="match status" value="1"/>
</dbReference>
<dbReference type="Proteomes" id="UP000288805">
    <property type="component" value="Unassembled WGS sequence"/>
</dbReference>
<dbReference type="EMBL" id="QGNW01000458">
    <property type="protein sequence ID" value="RVW70658.1"/>
    <property type="molecule type" value="Genomic_DNA"/>
</dbReference>
<dbReference type="AlphaFoldDB" id="A0A438GEQ1"/>
<proteinExistence type="predicted"/>
<evidence type="ECO:0000313" key="2">
    <source>
        <dbReference type="Proteomes" id="UP000288805"/>
    </source>
</evidence>
<reference evidence="1 2" key="1">
    <citation type="journal article" date="2018" name="PLoS Genet.">
        <title>Population sequencing reveals clonal diversity and ancestral inbreeding in the grapevine cultivar Chardonnay.</title>
        <authorList>
            <person name="Roach M.J."/>
            <person name="Johnson D.L."/>
            <person name="Bohlmann J."/>
            <person name="van Vuuren H.J."/>
            <person name="Jones S.J."/>
            <person name="Pretorius I.S."/>
            <person name="Schmidt S.A."/>
            <person name="Borneman A.R."/>
        </authorList>
    </citation>
    <scope>NUCLEOTIDE SEQUENCE [LARGE SCALE GENOMIC DNA]</scope>
    <source>
        <strain evidence="2">cv. Chardonnay</strain>
        <tissue evidence="1">Leaf</tissue>
    </source>
</reference>
<evidence type="ECO:0000313" key="1">
    <source>
        <dbReference type="EMBL" id="RVW70658.1"/>
    </source>
</evidence>
<name>A0A438GEQ1_VITVI</name>
<comment type="caution">
    <text evidence="1">The sequence shown here is derived from an EMBL/GenBank/DDBJ whole genome shotgun (WGS) entry which is preliminary data.</text>
</comment>
<dbReference type="PANTHER" id="PTHR36617:SF15">
    <property type="entry name" value="REVERSE TRANSCRIPTASE ZINC-BINDING DOMAIN-CONTAINING PROTEIN"/>
    <property type="match status" value="1"/>
</dbReference>
<gene>
    <name evidence="1" type="ORF">CK203_059016</name>
</gene>